<keyword evidence="7" id="KW-0472">Membrane</keyword>
<dbReference type="InterPro" id="IPR017850">
    <property type="entry name" value="Alkaline_phosphatase_core_sf"/>
</dbReference>
<dbReference type="PRINTS" id="PR01488">
    <property type="entry name" value="RTXTOXINA"/>
</dbReference>
<dbReference type="OrthoDB" id="9795675at2"/>
<comment type="subcellular location">
    <subcellularLocation>
        <location evidence="1">Membrane</location>
    </subcellularLocation>
</comment>
<evidence type="ECO:0000259" key="8">
    <source>
        <dbReference type="Pfam" id="PF00884"/>
    </source>
</evidence>
<dbReference type="PROSITE" id="PS00330">
    <property type="entry name" value="HEMOLYSIN_CALCIUM"/>
    <property type="match status" value="1"/>
</dbReference>
<keyword evidence="5" id="KW-0378">Hydrolase</keyword>
<feature type="domain" description="Sulfatase N-terminal" evidence="8">
    <location>
        <begin position="3"/>
        <end position="329"/>
    </location>
</feature>
<dbReference type="Proteomes" id="UP000309668">
    <property type="component" value="Unassembled WGS sequence"/>
</dbReference>
<dbReference type="SUPFAM" id="SSF51120">
    <property type="entry name" value="beta-Roll"/>
    <property type="match status" value="2"/>
</dbReference>
<dbReference type="PANTHER" id="PTHR45953">
    <property type="entry name" value="IDURONATE 2-SULFATASE"/>
    <property type="match status" value="1"/>
</dbReference>
<sequence length="790" mass="86054">MSNIIIISFDDLFSIYAWPEFAGLLKTPNIDAFAGQSTNFTHAFAPVALCNPSRSAILSGHNPWDSGIIDNSLSVFDQVPQADILLARLAAQGYDITLGGKVFHTLYEPEMDRFVDRYLSADGFRTGMLGSSETIRSISYGPSGDAVLGDTVLTANVVSFLQEEHDGPFVLAAGIFRPHGPWIVPQEFFDLYDRSQIEVPYFGDDTEAMADFHYALTGSAFHDVVLDNDAWVDLIHAYLASVSYADFLFGEMIATLGASSYASNTNVVVFSDHGYHLGDRGEWHKFTLWEESGRAPLMIRTAGQTEGFVVDTVVSLSDIYPTVLDLADVTGGFRGDGNSLTPLLPGGDPSLYEGNGAFTWMYGAYSYRTDHFRYIRNADGSEEFYDISSDPHQIRNLVDDPDYQEILQQHRDTPPQIDGIDVHLGTLGDDSFIGGLGADLFILGNGNDTARGRAGDDIYYISGEVNILEPENGGTDTIVSSVRVNTMPINVENFRLQSGTNHYIIYANDLDNIITAAASNGEIFARGGDDTIYGETGRDIIHAGRGNDFVDAGHDDDVVYGGLGNDWLTAGFGDDEVWGEEGDDRIFGGNGDDYLSGGTGSDRIQGNLGHDLLFGNQGDDRLWGFSGNDTIEGGAGNDIIFGSDGNDVLIGGEGDDVMWGDFNNDTYRGGDGDDTIVFGSGTNTASGGPGRDYFYITNTRSNNIIEDFEHGKDLIDIRDLRIIDFDELSSAIQQQGNDVVLNFGETQLLLENVSLANLSQSDFIYYNLPNKIVDIHWVPQDDAAMPFVIG</sequence>
<dbReference type="GO" id="GO:0008484">
    <property type="term" value="F:sulfuric ester hydrolase activity"/>
    <property type="evidence" value="ECO:0007669"/>
    <property type="project" value="TreeGrafter"/>
</dbReference>
<evidence type="ECO:0000256" key="4">
    <source>
        <dbReference type="ARBA" id="ARBA00022737"/>
    </source>
</evidence>
<dbReference type="EMBL" id="VCAO01000002">
    <property type="protein sequence ID" value="TMM49036.1"/>
    <property type="molecule type" value="Genomic_DNA"/>
</dbReference>
<evidence type="ECO:0000256" key="3">
    <source>
        <dbReference type="ARBA" id="ARBA00022723"/>
    </source>
</evidence>
<protein>
    <recommendedName>
        <fullName evidence="8">Sulfatase N-terminal domain-containing protein</fullName>
    </recommendedName>
</protein>
<comment type="caution">
    <text evidence="9">The sequence shown here is derived from an EMBL/GenBank/DDBJ whole genome shotgun (WGS) entry which is preliminary data.</text>
</comment>
<proteinExistence type="predicted"/>
<keyword evidence="4" id="KW-0677">Repeat</keyword>
<dbReference type="PRINTS" id="PR00313">
    <property type="entry name" value="CABNDNGRPT"/>
</dbReference>
<evidence type="ECO:0000256" key="1">
    <source>
        <dbReference type="ARBA" id="ARBA00004370"/>
    </source>
</evidence>
<dbReference type="InterPro" id="IPR003995">
    <property type="entry name" value="RTX_toxin_determinant-A"/>
</dbReference>
<dbReference type="InterPro" id="IPR001343">
    <property type="entry name" value="Hemolysn_Ca-bd"/>
</dbReference>
<dbReference type="Pfam" id="PF00884">
    <property type="entry name" value="Sulfatase"/>
    <property type="match status" value="1"/>
</dbReference>
<dbReference type="GO" id="GO:0005576">
    <property type="term" value="C:extracellular region"/>
    <property type="evidence" value="ECO:0007669"/>
    <property type="project" value="InterPro"/>
</dbReference>
<evidence type="ECO:0000313" key="9">
    <source>
        <dbReference type="EMBL" id="TMM49036.1"/>
    </source>
</evidence>
<organism evidence="9 10">
    <name type="scientific">Qipengyuania marisflavi</name>
    <dbReference type="NCBI Taxonomy" id="2486356"/>
    <lineage>
        <taxon>Bacteria</taxon>
        <taxon>Pseudomonadati</taxon>
        <taxon>Pseudomonadota</taxon>
        <taxon>Alphaproteobacteria</taxon>
        <taxon>Sphingomonadales</taxon>
        <taxon>Erythrobacteraceae</taxon>
        <taxon>Qipengyuania</taxon>
    </lineage>
</organism>
<keyword evidence="2" id="KW-0800">Toxin</keyword>
<keyword evidence="6" id="KW-0843">Virulence</keyword>
<evidence type="ECO:0000256" key="5">
    <source>
        <dbReference type="ARBA" id="ARBA00022801"/>
    </source>
</evidence>
<keyword evidence="3" id="KW-0479">Metal-binding</keyword>
<dbReference type="GO" id="GO:0005737">
    <property type="term" value="C:cytoplasm"/>
    <property type="evidence" value="ECO:0007669"/>
    <property type="project" value="TreeGrafter"/>
</dbReference>
<reference evidence="9 10" key="1">
    <citation type="submission" date="2019-05" db="EMBL/GenBank/DDBJ databases">
        <title>Erythrobacter marisflavi sp. nov., isolated from isolated from water of an estuary environment.</title>
        <authorList>
            <person name="Yoon J.-H."/>
        </authorList>
    </citation>
    <scope>NUCLEOTIDE SEQUENCE [LARGE SCALE GENOMIC DNA]</scope>
    <source>
        <strain evidence="9 10">KEM-5</strain>
    </source>
</reference>
<dbReference type="GO" id="GO:0090729">
    <property type="term" value="F:toxin activity"/>
    <property type="evidence" value="ECO:0007669"/>
    <property type="project" value="UniProtKB-KW"/>
</dbReference>
<dbReference type="InterPro" id="IPR011049">
    <property type="entry name" value="Serralysin-like_metalloprot_C"/>
</dbReference>
<name>A0A5S3PYY7_9SPHN</name>
<evidence type="ECO:0000313" key="10">
    <source>
        <dbReference type="Proteomes" id="UP000309668"/>
    </source>
</evidence>
<dbReference type="Gene3D" id="2.150.10.10">
    <property type="entry name" value="Serralysin-like metalloprotease, C-terminal"/>
    <property type="match status" value="3"/>
</dbReference>
<dbReference type="AlphaFoldDB" id="A0A5S3PYY7"/>
<dbReference type="RefSeq" id="WP_138617141.1">
    <property type="nucleotide sequence ID" value="NZ_VCAO01000002.1"/>
</dbReference>
<dbReference type="GO" id="GO:0016020">
    <property type="term" value="C:membrane"/>
    <property type="evidence" value="ECO:0007669"/>
    <property type="project" value="UniProtKB-SubCell"/>
</dbReference>
<dbReference type="InterPro" id="IPR000917">
    <property type="entry name" value="Sulfatase_N"/>
</dbReference>
<evidence type="ECO:0000256" key="6">
    <source>
        <dbReference type="ARBA" id="ARBA00023026"/>
    </source>
</evidence>
<keyword evidence="10" id="KW-1185">Reference proteome</keyword>
<evidence type="ECO:0000256" key="2">
    <source>
        <dbReference type="ARBA" id="ARBA00022656"/>
    </source>
</evidence>
<evidence type="ECO:0000256" key="7">
    <source>
        <dbReference type="ARBA" id="ARBA00023136"/>
    </source>
</evidence>
<dbReference type="PANTHER" id="PTHR45953:SF1">
    <property type="entry name" value="IDURONATE 2-SULFATASE"/>
    <property type="match status" value="1"/>
</dbReference>
<dbReference type="Gene3D" id="3.40.720.10">
    <property type="entry name" value="Alkaline Phosphatase, subunit A"/>
    <property type="match status" value="1"/>
</dbReference>
<dbReference type="SUPFAM" id="SSF53649">
    <property type="entry name" value="Alkaline phosphatase-like"/>
    <property type="match status" value="1"/>
</dbReference>
<dbReference type="InterPro" id="IPR018511">
    <property type="entry name" value="Hemolysin-typ_Ca-bd_CS"/>
</dbReference>
<dbReference type="Pfam" id="PF00353">
    <property type="entry name" value="HemolysinCabind"/>
    <property type="match status" value="4"/>
</dbReference>
<accession>A0A5S3PYY7</accession>
<gene>
    <name evidence="9" type="ORF">FEV51_06610</name>
</gene>
<dbReference type="GO" id="GO:0005509">
    <property type="term" value="F:calcium ion binding"/>
    <property type="evidence" value="ECO:0007669"/>
    <property type="project" value="InterPro"/>
</dbReference>